<evidence type="ECO:0000313" key="3">
    <source>
        <dbReference type="Proteomes" id="UP001152622"/>
    </source>
</evidence>
<organism evidence="2 3">
    <name type="scientific">Synaphobranchus kaupii</name>
    <name type="common">Kaup's arrowtooth eel</name>
    <dbReference type="NCBI Taxonomy" id="118154"/>
    <lineage>
        <taxon>Eukaryota</taxon>
        <taxon>Metazoa</taxon>
        <taxon>Chordata</taxon>
        <taxon>Craniata</taxon>
        <taxon>Vertebrata</taxon>
        <taxon>Euteleostomi</taxon>
        <taxon>Actinopterygii</taxon>
        <taxon>Neopterygii</taxon>
        <taxon>Teleostei</taxon>
        <taxon>Anguilliformes</taxon>
        <taxon>Synaphobranchidae</taxon>
        <taxon>Synaphobranchus</taxon>
    </lineage>
</organism>
<accession>A0A9Q1EL07</accession>
<reference evidence="2" key="1">
    <citation type="journal article" date="2023" name="Science">
        <title>Genome structures resolve the early diversification of teleost fishes.</title>
        <authorList>
            <person name="Parey E."/>
            <person name="Louis A."/>
            <person name="Montfort J."/>
            <person name="Bouchez O."/>
            <person name="Roques C."/>
            <person name="Iampietro C."/>
            <person name="Lluch J."/>
            <person name="Castinel A."/>
            <person name="Donnadieu C."/>
            <person name="Desvignes T."/>
            <person name="Floi Bucao C."/>
            <person name="Jouanno E."/>
            <person name="Wen M."/>
            <person name="Mejri S."/>
            <person name="Dirks R."/>
            <person name="Jansen H."/>
            <person name="Henkel C."/>
            <person name="Chen W.J."/>
            <person name="Zahm M."/>
            <person name="Cabau C."/>
            <person name="Klopp C."/>
            <person name="Thompson A.W."/>
            <person name="Robinson-Rechavi M."/>
            <person name="Braasch I."/>
            <person name="Lecointre G."/>
            <person name="Bobe J."/>
            <person name="Postlethwait J.H."/>
            <person name="Berthelot C."/>
            <person name="Roest Crollius H."/>
            <person name="Guiguen Y."/>
        </authorList>
    </citation>
    <scope>NUCLEOTIDE SEQUENCE</scope>
    <source>
        <strain evidence="2">WJC10195</strain>
    </source>
</reference>
<sequence length="87" mass="9335">MRADKEEAGYAPRSDGWDRCTESRCPGLRGAASTLGRPPPPGPLSPARGPGTDLEQGKPEITLLFPLSKQSRKTAHSERCDTMSGLE</sequence>
<feature type="region of interest" description="Disordered" evidence="1">
    <location>
        <begin position="1"/>
        <end position="87"/>
    </location>
</feature>
<evidence type="ECO:0000256" key="1">
    <source>
        <dbReference type="SAM" id="MobiDB-lite"/>
    </source>
</evidence>
<protein>
    <submittedName>
        <fullName evidence="2">Uncharacterized protein</fullName>
    </submittedName>
</protein>
<dbReference type="EMBL" id="JAINUF010000016">
    <property type="protein sequence ID" value="KAJ8340698.1"/>
    <property type="molecule type" value="Genomic_DNA"/>
</dbReference>
<comment type="caution">
    <text evidence="2">The sequence shown here is derived from an EMBL/GenBank/DDBJ whole genome shotgun (WGS) entry which is preliminary data.</text>
</comment>
<evidence type="ECO:0000313" key="2">
    <source>
        <dbReference type="EMBL" id="KAJ8340698.1"/>
    </source>
</evidence>
<keyword evidence="3" id="KW-1185">Reference proteome</keyword>
<gene>
    <name evidence="2" type="ORF">SKAU_G00353310</name>
</gene>
<dbReference type="AlphaFoldDB" id="A0A9Q1EL07"/>
<dbReference type="Proteomes" id="UP001152622">
    <property type="component" value="Chromosome 16"/>
</dbReference>
<name>A0A9Q1EL07_SYNKA</name>
<proteinExistence type="predicted"/>